<dbReference type="EMBL" id="FOVW01000005">
    <property type="protein sequence ID" value="SFO31386.1"/>
    <property type="molecule type" value="Genomic_DNA"/>
</dbReference>
<gene>
    <name evidence="5" type="ORF">SAMN04488519_105221</name>
</gene>
<feature type="chain" id="PRO_5011733833" evidence="3">
    <location>
        <begin position="19"/>
        <end position="325"/>
    </location>
</feature>
<accession>A0A1I5G635</accession>
<dbReference type="Pfam" id="PF00326">
    <property type="entry name" value="Peptidase_S9"/>
    <property type="match status" value="1"/>
</dbReference>
<sequence length="325" mass="36612">MRKLFIFLFISCHYYFLAACQGENSNTPNIQENIAGTYYKSLITKDGQDRNYIVYVPSSVNSREKLALLLVIHGTNQSGQVFYDKGLWNSKADQEGFIVVYPTALTYCHFDEGTQRTTTKWAAGDLGESDLQKGGLPLCVGETLRDDMLFFDELIETLKSEYLVDEKRIYATGFSNGAQMASRLAAERSDIFAAITIHAGNLSEFIPPTLSPNPMSIIVSVGTSDPLFLKKIGFNQPIAINPDAINIPGVKSLINPFLSISGLNSNYTYTERPYFGKKIGRFHFNSSNVNKENSLDFLLIEDLQHNYTNILIDPYWEFLRTKKLQ</sequence>
<evidence type="ECO:0000256" key="3">
    <source>
        <dbReference type="SAM" id="SignalP"/>
    </source>
</evidence>
<dbReference type="GO" id="GO:0008236">
    <property type="term" value="F:serine-type peptidase activity"/>
    <property type="evidence" value="ECO:0007669"/>
    <property type="project" value="InterPro"/>
</dbReference>
<evidence type="ECO:0000313" key="5">
    <source>
        <dbReference type="EMBL" id="SFO31386.1"/>
    </source>
</evidence>
<evidence type="ECO:0000256" key="1">
    <source>
        <dbReference type="ARBA" id="ARBA00022729"/>
    </source>
</evidence>
<evidence type="ECO:0000256" key="2">
    <source>
        <dbReference type="ARBA" id="ARBA00022801"/>
    </source>
</evidence>
<dbReference type="AlphaFoldDB" id="A0A1I5G635"/>
<dbReference type="STRING" id="226506.SAMN04488519_105221"/>
<dbReference type="InterPro" id="IPR001375">
    <property type="entry name" value="Peptidase_S9_cat"/>
</dbReference>
<evidence type="ECO:0000313" key="6">
    <source>
        <dbReference type="Proteomes" id="UP000199564"/>
    </source>
</evidence>
<dbReference type="InterPro" id="IPR050955">
    <property type="entry name" value="Plant_Biomass_Hydrol_Est"/>
</dbReference>
<organism evidence="5 6">
    <name type="scientific">Algoriphagus ornithinivorans</name>
    <dbReference type="NCBI Taxonomy" id="226506"/>
    <lineage>
        <taxon>Bacteria</taxon>
        <taxon>Pseudomonadati</taxon>
        <taxon>Bacteroidota</taxon>
        <taxon>Cytophagia</taxon>
        <taxon>Cytophagales</taxon>
        <taxon>Cyclobacteriaceae</taxon>
        <taxon>Algoriphagus</taxon>
    </lineage>
</organism>
<feature type="signal peptide" evidence="3">
    <location>
        <begin position="1"/>
        <end position="18"/>
    </location>
</feature>
<dbReference type="PROSITE" id="PS51257">
    <property type="entry name" value="PROKAR_LIPOPROTEIN"/>
    <property type="match status" value="1"/>
</dbReference>
<dbReference type="SUPFAM" id="SSF53474">
    <property type="entry name" value="alpha/beta-Hydrolases"/>
    <property type="match status" value="1"/>
</dbReference>
<feature type="domain" description="Peptidase S9 prolyl oligopeptidase catalytic" evidence="4">
    <location>
        <begin position="154"/>
        <end position="201"/>
    </location>
</feature>
<dbReference type="RefSeq" id="WP_091653481.1">
    <property type="nucleotide sequence ID" value="NZ_FOVW01000005.1"/>
</dbReference>
<dbReference type="Proteomes" id="UP000199564">
    <property type="component" value="Unassembled WGS sequence"/>
</dbReference>
<dbReference type="PANTHER" id="PTHR43037:SF5">
    <property type="entry name" value="FERULOYL ESTERASE"/>
    <property type="match status" value="1"/>
</dbReference>
<dbReference type="Gene3D" id="3.40.50.1820">
    <property type="entry name" value="alpha/beta hydrolase"/>
    <property type="match status" value="1"/>
</dbReference>
<reference evidence="6" key="1">
    <citation type="submission" date="2016-10" db="EMBL/GenBank/DDBJ databases">
        <authorList>
            <person name="Varghese N."/>
            <person name="Submissions S."/>
        </authorList>
    </citation>
    <scope>NUCLEOTIDE SEQUENCE [LARGE SCALE GENOMIC DNA]</scope>
    <source>
        <strain evidence="6">DSM 15282</strain>
    </source>
</reference>
<dbReference type="GO" id="GO:0006508">
    <property type="term" value="P:proteolysis"/>
    <property type="evidence" value="ECO:0007669"/>
    <property type="project" value="InterPro"/>
</dbReference>
<keyword evidence="6" id="KW-1185">Reference proteome</keyword>
<dbReference type="PANTHER" id="PTHR43037">
    <property type="entry name" value="UNNAMED PRODUCT-RELATED"/>
    <property type="match status" value="1"/>
</dbReference>
<keyword evidence="2" id="KW-0378">Hydrolase</keyword>
<dbReference type="InterPro" id="IPR029058">
    <property type="entry name" value="AB_hydrolase_fold"/>
</dbReference>
<proteinExistence type="predicted"/>
<keyword evidence="1 3" id="KW-0732">Signal</keyword>
<protein>
    <submittedName>
        <fullName evidence="5">Esterase PHB depolymerase</fullName>
    </submittedName>
</protein>
<evidence type="ECO:0000259" key="4">
    <source>
        <dbReference type="Pfam" id="PF00326"/>
    </source>
</evidence>
<name>A0A1I5G635_9BACT</name>